<sequence length="119" mass="13514">MLMMSHGDLAHQGYFAPESEELHFQGKNLIPFYSFRKTEFKVAIGVSHYCLQLGIFSLLVEGNTSLKLWVDATLANSQALLQHTEKELGIYAYRGAYYHKTLPPSQIYAGTLLYNDHSK</sequence>
<keyword evidence="2" id="KW-1185">Reference proteome</keyword>
<gene>
    <name evidence="1" type="ORF">L3556_07120</name>
</gene>
<comment type="caution">
    <text evidence="1">The sequence shown here is derived from an EMBL/GenBank/DDBJ whole genome shotgun (WGS) entry which is preliminary data.</text>
</comment>
<dbReference type="RefSeq" id="WP_277866608.1">
    <property type="nucleotide sequence ID" value="NZ_JAKKUT010000002.1"/>
</dbReference>
<dbReference type="EMBL" id="JAKKUT010000002">
    <property type="protein sequence ID" value="MDG2990704.1"/>
    <property type="molecule type" value="Genomic_DNA"/>
</dbReference>
<name>A0ABT6EY26_9SYNE</name>
<reference evidence="1" key="2">
    <citation type="submission" date="2022-01" db="EMBL/GenBank/DDBJ databases">
        <authorList>
            <person name="Zivanovic Y."/>
            <person name="Moreira D."/>
            <person name="Lopez-Garcia P."/>
        </authorList>
    </citation>
    <scope>NUCLEOTIDE SEQUENCE</scope>
    <source>
        <strain evidence="1">G9</strain>
    </source>
</reference>
<evidence type="ECO:0000313" key="2">
    <source>
        <dbReference type="Proteomes" id="UP001154265"/>
    </source>
</evidence>
<accession>A0ABT6EY26</accession>
<organism evidence="1 2">
    <name type="scientific">Candidatus Synechococcus calcipolaris G9</name>
    <dbReference type="NCBI Taxonomy" id="1497997"/>
    <lineage>
        <taxon>Bacteria</taxon>
        <taxon>Bacillati</taxon>
        <taxon>Cyanobacteriota</taxon>
        <taxon>Cyanophyceae</taxon>
        <taxon>Synechococcales</taxon>
        <taxon>Synechococcaceae</taxon>
        <taxon>Synechococcus</taxon>
    </lineage>
</organism>
<protein>
    <submittedName>
        <fullName evidence="1">Uncharacterized protein</fullName>
    </submittedName>
</protein>
<dbReference type="Proteomes" id="UP001154265">
    <property type="component" value="Unassembled WGS sequence"/>
</dbReference>
<proteinExistence type="predicted"/>
<reference evidence="1" key="1">
    <citation type="journal article" date="2022" name="Genome Biol. Evol.">
        <title>A New Gene Family Diagnostic for Intracellular Biomineralization of Amorphous Ca Carbonates by Cyanobacteria.</title>
        <authorList>
            <person name="Benzerara K."/>
            <person name="Duprat E."/>
            <person name="Bitard-Feildel T."/>
            <person name="Caumes G."/>
            <person name="Cassier-Chauvat C."/>
            <person name="Chauvat F."/>
            <person name="Dezi M."/>
            <person name="Diop S.I."/>
            <person name="Gaschignard G."/>
            <person name="Gorgen S."/>
            <person name="Gugger M."/>
            <person name="Lopez-Garcia P."/>
            <person name="Millet M."/>
            <person name="Skouri-Panet F."/>
            <person name="Moreira D."/>
            <person name="Callebaut I."/>
        </authorList>
    </citation>
    <scope>NUCLEOTIDE SEQUENCE</scope>
    <source>
        <strain evidence="1">G9</strain>
    </source>
</reference>
<evidence type="ECO:0000313" key="1">
    <source>
        <dbReference type="EMBL" id="MDG2990704.1"/>
    </source>
</evidence>